<reference evidence="1" key="1">
    <citation type="journal article" date="2021" name="New Phytol.">
        <title>Evolutionary innovations through gain and loss of genes in the ectomycorrhizal Boletales.</title>
        <authorList>
            <person name="Wu G."/>
            <person name="Miyauchi S."/>
            <person name="Morin E."/>
            <person name="Kuo A."/>
            <person name="Drula E."/>
            <person name="Varga T."/>
            <person name="Kohler A."/>
            <person name="Feng B."/>
            <person name="Cao Y."/>
            <person name="Lipzen A."/>
            <person name="Daum C."/>
            <person name="Hundley H."/>
            <person name="Pangilinan J."/>
            <person name="Johnson J."/>
            <person name="Barry K."/>
            <person name="LaButti K."/>
            <person name="Ng V."/>
            <person name="Ahrendt S."/>
            <person name="Min B."/>
            <person name="Choi I.G."/>
            <person name="Park H."/>
            <person name="Plett J.M."/>
            <person name="Magnuson J."/>
            <person name="Spatafora J.W."/>
            <person name="Nagy L.G."/>
            <person name="Henrissat B."/>
            <person name="Grigoriev I.V."/>
            <person name="Yang Z.L."/>
            <person name="Xu J."/>
            <person name="Martin F.M."/>
        </authorList>
    </citation>
    <scope>NUCLEOTIDE SEQUENCE</scope>
    <source>
        <strain evidence="1">ATCC 28755</strain>
    </source>
</reference>
<name>A0ACB7ZXN0_9AGAM</name>
<accession>A0ACB7ZXN0</accession>
<keyword evidence="2" id="KW-1185">Reference proteome</keyword>
<organism evidence="1 2">
    <name type="scientific">Hygrophoropsis aurantiaca</name>
    <dbReference type="NCBI Taxonomy" id="72124"/>
    <lineage>
        <taxon>Eukaryota</taxon>
        <taxon>Fungi</taxon>
        <taxon>Dikarya</taxon>
        <taxon>Basidiomycota</taxon>
        <taxon>Agaricomycotina</taxon>
        <taxon>Agaricomycetes</taxon>
        <taxon>Agaricomycetidae</taxon>
        <taxon>Boletales</taxon>
        <taxon>Coniophorineae</taxon>
        <taxon>Hygrophoropsidaceae</taxon>
        <taxon>Hygrophoropsis</taxon>
    </lineage>
</organism>
<proteinExistence type="predicted"/>
<comment type="caution">
    <text evidence="1">The sequence shown here is derived from an EMBL/GenBank/DDBJ whole genome shotgun (WGS) entry which is preliminary data.</text>
</comment>
<protein>
    <submittedName>
        <fullName evidence="1">Uncharacterized protein</fullName>
    </submittedName>
</protein>
<dbReference type="Proteomes" id="UP000790377">
    <property type="component" value="Unassembled WGS sequence"/>
</dbReference>
<gene>
    <name evidence="1" type="ORF">BJ138DRAFT_1118441</name>
</gene>
<sequence>MQPPSHKVPKYSPVGKVALGQADKRLYMDESKDKKPGDEEQEVLEDIDINCWEFFCAMIESCFSCCSNPDAHPQPPCHAAPQPSGHAAPQSSGRATPASSHYAMPTSSHYAMPTSSGYAMPTSPGPAAEQLDQNIRWTG</sequence>
<evidence type="ECO:0000313" key="2">
    <source>
        <dbReference type="Proteomes" id="UP000790377"/>
    </source>
</evidence>
<evidence type="ECO:0000313" key="1">
    <source>
        <dbReference type="EMBL" id="KAH7905464.1"/>
    </source>
</evidence>
<dbReference type="EMBL" id="MU268185">
    <property type="protein sequence ID" value="KAH7905464.1"/>
    <property type="molecule type" value="Genomic_DNA"/>
</dbReference>